<comment type="caution">
    <text evidence="2">The sequence shown here is derived from an EMBL/GenBank/DDBJ whole genome shotgun (WGS) entry which is preliminary data.</text>
</comment>
<dbReference type="SMART" id="SM00465">
    <property type="entry name" value="GIYc"/>
    <property type="match status" value="1"/>
</dbReference>
<gene>
    <name evidence="2" type="ORF">J1TS3_42340</name>
</gene>
<accession>A0ABQ4KD26</accession>
<dbReference type="RefSeq" id="WP_212963868.1">
    <property type="nucleotide sequence ID" value="NZ_BOQT01000026.1"/>
</dbReference>
<evidence type="ECO:0000313" key="2">
    <source>
        <dbReference type="EMBL" id="GIN23100.1"/>
    </source>
</evidence>
<dbReference type="Proteomes" id="UP000680279">
    <property type="component" value="Unassembled WGS sequence"/>
</dbReference>
<dbReference type="InterPro" id="IPR000305">
    <property type="entry name" value="GIY-YIG_endonuc"/>
</dbReference>
<proteinExistence type="predicted"/>
<keyword evidence="3" id="KW-1185">Reference proteome</keyword>
<dbReference type="InterPro" id="IPR035901">
    <property type="entry name" value="GIY-YIG_endonuc_sf"/>
</dbReference>
<sequence length="254" mass="29438">MDISNTQRNEIISFLYDNQISDFAAIYSIRNKMNNKSYIGSTKNLISRWKSHLIDINNKTHHCREFNLVKSRDLEFILLEVVSNIDELVLKEYGYINLFSTNTKNKGYNILSKFQSKRKTNRTNIVSLSTKLKQSSFTLNDVKNIKRLLASGRKISDVALIYNTNYNTIQSIKTCRTWSDVLPELNSILISIEYKDTHKGENNSCSKLTEDDVKEIKHILNTKKSTMTEIAKNYGVSRTLISHIKYGRLWSHVI</sequence>
<feature type="domain" description="GIY-YIG" evidence="1">
    <location>
        <begin position="22"/>
        <end position="106"/>
    </location>
</feature>
<organism evidence="2 3">
    <name type="scientific">Siminovitchia fordii</name>
    <dbReference type="NCBI Taxonomy" id="254759"/>
    <lineage>
        <taxon>Bacteria</taxon>
        <taxon>Bacillati</taxon>
        <taxon>Bacillota</taxon>
        <taxon>Bacilli</taxon>
        <taxon>Bacillales</taxon>
        <taxon>Bacillaceae</taxon>
        <taxon>Siminovitchia</taxon>
    </lineage>
</organism>
<evidence type="ECO:0000259" key="1">
    <source>
        <dbReference type="PROSITE" id="PS50164"/>
    </source>
</evidence>
<protein>
    <recommendedName>
        <fullName evidence="1">GIY-YIG domain-containing protein</fullName>
    </recommendedName>
</protein>
<dbReference type="EMBL" id="BOQT01000026">
    <property type="protein sequence ID" value="GIN23100.1"/>
    <property type="molecule type" value="Genomic_DNA"/>
</dbReference>
<dbReference type="Gene3D" id="3.40.1440.10">
    <property type="entry name" value="GIY-YIG endonuclease"/>
    <property type="match status" value="1"/>
</dbReference>
<dbReference type="Pfam" id="PF01541">
    <property type="entry name" value="GIY-YIG"/>
    <property type="match status" value="1"/>
</dbReference>
<dbReference type="PROSITE" id="PS50164">
    <property type="entry name" value="GIY_YIG"/>
    <property type="match status" value="1"/>
</dbReference>
<dbReference type="SUPFAM" id="SSF82771">
    <property type="entry name" value="GIY-YIG endonuclease"/>
    <property type="match status" value="1"/>
</dbReference>
<reference evidence="2 3" key="1">
    <citation type="submission" date="2021-03" db="EMBL/GenBank/DDBJ databases">
        <title>Antimicrobial resistance genes in bacteria isolated from Japanese honey, and their potential for conferring macrolide and lincosamide resistance in the American foulbrood pathogen Paenibacillus larvae.</title>
        <authorList>
            <person name="Okamoto M."/>
            <person name="Kumagai M."/>
            <person name="Kanamori H."/>
            <person name="Takamatsu D."/>
        </authorList>
    </citation>
    <scope>NUCLEOTIDE SEQUENCE [LARGE SCALE GENOMIC DNA]</scope>
    <source>
        <strain evidence="2 3">J1TS3</strain>
    </source>
</reference>
<name>A0ABQ4KD26_9BACI</name>
<evidence type="ECO:0000313" key="3">
    <source>
        <dbReference type="Proteomes" id="UP000680279"/>
    </source>
</evidence>